<evidence type="ECO:0000313" key="2">
    <source>
        <dbReference type="EnsemblMetazoa" id="GBRI020525-PA"/>
    </source>
</evidence>
<name>A0A1A9WI07_9MUSC</name>
<dbReference type="EnsemblMetazoa" id="GBRI020525-RA">
    <property type="protein sequence ID" value="GBRI020525-PA"/>
    <property type="gene ID" value="GBRI020525"/>
</dbReference>
<evidence type="ECO:0000256" key="1">
    <source>
        <dbReference type="SAM" id="MobiDB-lite"/>
    </source>
</evidence>
<keyword evidence="3" id="KW-1185">Reference proteome</keyword>
<evidence type="ECO:0000313" key="3">
    <source>
        <dbReference type="Proteomes" id="UP000091820"/>
    </source>
</evidence>
<feature type="compositionally biased region" description="Acidic residues" evidence="1">
    <location>
        <begin position="1"/>
        <end position="24"/>
    </location>
</feature>
<reference evidence="3" key="1">
    <citation type="submission" date="2014-03" db="EMBL/GenBank/DDBJ databases">
        <authorList>
            <person name="Aksoy S."/>
            <person name="Warren W."/>
            <person name="Wilson R.K."/>
        </authorList>
    </citation>
    <scope>NUCLEOTIDE SEQUENCE [LARGE SCALE GENOMIC DNA]</scope>
    <source>
        <strain evidence="3">IAEA</strain>
    </source>
</reference>
<dbReference type="Proteomes" id="UP000091820">
    <property type="component" value="Unassembled WGS sequence"/>
</dbReference>
<accession>A0A1A9WI07</accession>
<protein>
    <submittedName>
        <fullName evidence="2">Uncharacterized protein</fullName>
    </submittedName>
</protein>
<proteinExistence type="predicted"/>
<dbReference type="VEuPathDB" id="VectorBase:GBRI020525"/>
<reference evidence="2" key="2">
    <citation type="submission" date="2020-05" db="UniProtKB">
        <authorList>
            <consortium name="EnsemblMetazoa"/>
        </authorList>
    </citation>
    <scope>IDENTIFICATION</scope>
    <source>
        <strain evidence="2">IAEA</strain>
    </source>
</reference>
<feature type="region of interest" description="Disordered" evidence="1">
    <location>
        <begin position="1"/>
        <end position="32"/>
    </location>
</feature>
<dbReference type="AlphaFoldDB" id="A0A1A9WI07"/>
<organism evidence="2 3">
    <name type="scientific">Glossina brevipalpis</name>
    <dbReference type="NCBI Taxonomy" id="37001"/>
    <lineage>
        <taxon>Eukaryota</taxon>
        <taxon>Metazoa</taxon>
        <taxon>Ecdysozoa</taxon>
        <taxon>Arthropoda</taxon>
        <taxon>Hexapoda</taxon>
        <taxon>Insecta</taxon>
        <taxon>Pterygota</taxon>
        <taxon>Neoptera</taxon>
        <taxon>Endopterygota</taxon>
        <taxon>Diptera</taxon>
        <taxon>Brachycera</taxon>
        <taxon>Muscomorpha</taxon>
        <taxon>Hippoboscoidea</taxon>
        <taxon>Glossinidae</taxon>
        <taxon>Glossina</taxon>
    </lineage>
</organism>
<sequence length="132" mass="15454">MQMAYDDDHDDDHDDDDDDDDDNAYDDHNASSHCQSKALLLGVLRENNAQRICEEEELYCCGVCYIYTCLARFKVCFSTENEDDCQPVTVFVEGCKMPVIAIALRREFKKFTFIVWRGVVKNYFCDFYFTTF</sequence>